<keyword evidence="1" id="KW-0732">Signal</keyword>
<dbReference type="PANTHER" id="PTHR38477:SF1">
    <property type="entry name" value="MUREIN L,D-TRANSPEPTIDASE CATALYTIC DOMAIN FAMILY PROTEIN"/>
    <property type="match status" value="1"/>
</dbReference>
<dbReference type="EMBL" id="CP061854">
    <property type="protein sequence ID" value="QOD57612.1"/>
    <property type="molecule type" value="Genomic_DNA"/>
</dbReference>
<name>A0A1V1VC19_PHODP</name>
<organism evidence="3 5">
    <name type="scientific">Photobacterium damsela subsp. piscicida</name>
    <name type="common">Pasteurella piscicida</name>
    <dbReference type="NCBI Taxonomy" id="38294"/>
    <lineage>
        <taxon>Bacteria</taxon>
        <taxon>Pseudomonadati</taxon>
        <taxon>Pseudomonadota</taxon>
        <taxon>Gammaproteobacteria</taxon>
        <taxon>Vibrionales</taxon>
        <taxon>Vibrionaceae</taxon>
        <taxon>Photobacterium</taxon>
    </lineage>
</organism>
<dbReference type="Proteomes" id="UP000516656">
    <property type="component" value="Chromosome 1"/>
</dbReference>
<protein>
    <submittedName>
        <fullName evidence="3">Murein L,D-transpeptidase catalytic domain family protein</fullName>
    </submittedName>
</protein>
<dbReference type="InterPro" id="IPR032676">
    <property type="entry name" value="YkuD_2"/>
</dbReference>
<evidence type="ECO:0000313" key="4">
    <source>
        <dbReference type="Proteomes" id="UP000218676"/>
    </source>
</evidence>
<evidence type="ECO:0000313" key="5">
    <source>
        <dbReference type="Proteomes" id="UP000516656"/>
    </source>
</evidence>
<evidence type="ECO:0000313" key="2">
    <source>
        <dbReference type="EMBL" id="BAX53177.1"/>
    </source>
</evidence>
<dbReference type="AlphaFoldDB" id="A0A1V1VC19"/>
<dbReference type="PANTHER" id="PTHR38477">
    <property type="entry name" value="HYPOTHETICAL EXPORTED PROTEIN"/>
    <property type="match status" value="1"/>
</dbReference>
<feature type="chain" id="PRO_5044063104" evidence="1">
    <location>
        <begin position="22"/>
        <end position="216"/>
    </location>
</feature>
<reference evidence="3 5" key="3">
    <citation type="submission" date="2020-09" db="EMBL/GenBank/DDBJ databases">
        <title>Complete, closed and curated genome sequences of Photobacterium damselae subsp. piscicida isolates from Australia indicate localised evolution and additional plasmid-borne pathogenicity mechanisms.</title>
        <authorList>
            <person name="Baseggio L."/>
            <person name="Silayeva O."/>
            <person name="Buller N."/>
            <person name="Landos M."/>
            <person name="Engelstaedter J."/>
            <person name="Barnes A.C."/>
        </authorList>
    </citation>
    <scope>NUCLEOTIDE SEQUENCE [LARGE SCALE GENOMIC DNA]</scope>
    <source>
        <strain evidence="3 5">AS-16-0540-1</strain>
    </source>
</reference>
<accession>A0A1V1VC19</accession>
<reference evidence="2" key="1">
    <citation type="journal article" date="2017" name="Genome Announc.">
        <title>Whole-Genome Sequence of Photobacterium damselae subsp. piscicida Strain 91-197, Isolated from Hybrid Striped Bass (Morone sp.) in the United States.</title>
        <authorList>
            <person name="Teru Y."/>
            <person name="Hikima J."/>
            <person name="Kono T."/>
            <person name="Sakai M."/>
            <person name="Takano T."/>
            <person name="Hawke J.P."/>
            <person name="Takeyama H."/>
            <person name="Aoki T."/>
        </authorList>
    </citation>
    <scope>NUCLEOTIDE SEQUENCE</scope>
    <source>
        <strain evidence="2">91-197</strain>
    </source>
</reference>
<gene>
    <name evidence="3" type="ORF">IC627_07010</name>
    <name evidence="2" type="ORF">PDPUS_1_01803</name>
</gene>
<reference evidence="4" key="2">
    <citation type="submission" date="2017-05" db="EMBL/GenBank/DDBJ databases">
        <title>Whole genome sequence of fish pathogenic bacteria, Photobacterium damselae subsp. piscicida, strain 91-197, isolated from hybrid striped bass (Morone sp.) in USA.</title>
        <authorList>
            <person name="Teru Y."/>
            <person name="Hikima J."/>
            <person name="Kono T."/>
            <person name="Sakai M."/>
            <person name="Takano T."/>
            <person name="Hawke J.P."/>
            <person name="Takeyama H."/>
            <person name="Aoki T."/>
        </authorList>
    </citation>
    <scope>NUCLEOTIDE SEQUENCE [LARGE SCALE GENOMIC DNA]</scope>
    <source>
        <strain evidence="4">91-197</strain>
    </source>
</reference>
<dbReference type="EMBL" id="AP018045">
    <property type="protein sequence ID" value="BAX53177.1"/>
    <property type="molecule type" value="Genomic_DNA"/>
</dbReference>
<dbReference type="Proteomes" id="UP000218676">
    <property type="component" value="Chromosome 1"/>
</dbReference>
<evidence type="ECO:0000313" key="3">
    <source>
        <dbReference type="EMBL" id="QOD57612.1"/>
    </source>
</evidence>
<evidence type="ECO:0000256" key="1">
    <source>
        <dbReference type="SAM" id="SignalP"/>
    </source>
</evidence>
<proteinExistence type="predicted"/>
<dbReference type="Pfam" id="PF13645">
    <property type="entry name" value="YkuD_2"/>
    <property type="match status" value="1"/>
</dbReference>
<feature type="signal peptide" evidence="1">
    <location>
        <begin position="1"/>
        <end position="21"/>
    </location>
</feature>
<sequence>MKKALALFLLMFSYMPLQAYASNVVHHHSYTERKNSDIVVEYVYEKAKLNGIVDYEAFKKGFNAYNKIKGKKKSLLTIIDYSKPSNEKRFYVIDLKRNKLLYKTYVAHGVNSGLLMAKNFSNTVDSHKTSLGTYLTATTYNGSNGYSLKLQGLTRGKNTNALKRYIVIHGAKYATEAFIKHNGYLGRSWGCPALPPQLARKIIDTIKGGSVIFAYG</sequence>